<dbReference type="EMBL" id="QJKJ01009641">
    <property type="protein sequence ID" value="RDX76044.1"/>
    <property type="molecule type" value="Genomic_DNA"/>
</dbReference>
<dbReference type="Proteomes" id="UP000257109">
    <property type="component" value="Unassembled WGS sequence"/>
</dbReference>
<protein>
    <submittedName>
        <fullName evidence="1">Uncharacterized protein</fullName>
    </submittedName>
</protein>
<organism evidence="1 2">
    <name type="scientific">Mucuna pruriens</name>
    <name type="common">Velvet bean</name>
    <name type="synonym">Dolichos pruriens</name>
    <dbReference type="NCBI Taxonomy" id="157652"/>
    <lineage>
        <taxon>Eukaryota</taxon>
        <taxon>Viridiplantae</taxon>
        <taxon>Streptophyta</taxon>
        <taxon>Embryophyta</taxon>
        <taxon>Tracheophyta</taxon>
        <taxon>Spermatophyta</taxon>
        <taxon>Magnoliopsida</taxon>
        <taxon>eudicotyledons</taxon>
        <taxon>Gunneridae</taxon>
        <taxon>Pentapetalae</taxon>
        <taxon>rosids</taxon>
        <taxon>fabids</taxon>
        <taxon>Fabales</taxon>
        <taxon>Fabaceae</taxon>
        <taxon>Papilionoideae</taxon>
        <taxon>50 kb inversion clade</taxon>
        <taxon>NPAAA clade</taxon>
        <taxon>indigoferoid/millettioid clade</taxon>
        <taxon>Phaseoleae</taxon>
        <taxon>Mucuna</taxon>
    </lineage>
</organism>
<evidence type="ECO:0000313" key="2">
    <source>
        <dbReference type="Proteomes" id="UP000257109"/>
    </source>
</evidence>
<dbReference type="OrthoDB" id="1305902at2759"/>
<proteinExistence type="predicted"/>
<evidence type="ECO:0000313" key="1">
    <source>
        <dbReference type="EMBL" id="RDX76044.1"/>
    </source>
</evidence>
<dbReference type="AlphaFoldDB" id="A0A371FCM6"/>
<name>A0A371FCM6_MUCPR</name>
<feature type="non-terminal residue" evidence="1">
    <location>
        <position position="1"/>
    </location>
</feature>
<gene>
    <name evidence="1" type="ORF">CR513_44016</name>
</gene>
<comment type="caution">
    <text evidence="1">The sequence shown here is derived from an EMBL/GenBank/DDBJ whole genome shotgun (WGS) entry which is preliminary data.</text>
</comment>
<accession>A0A371FCM6</accession>
<reference evidence="1" key="1">
    <citation type="submission" date="2018-05" db="EMBL/GenBank/DDBJ databases">
        <title>Draft genome of Mucuna pruriens seed.</title>
        <authorList>
            <person name="Nnadi N.E."/>
            <person name="Vos R."/>
            <person name="Hasami M.H."/>
            <person name="Devisetty U.K."/>
            <person name="Aguiy J.C."/>
        </authorList>
    </citation>
    <scope>NUCLEOTIDE SEQUENCE [LARGE SCALE GENOMIC DNA]</scope>
    <source>
        <strain evidence="1">JCA_2017</strain>
    </source>
</reference>
<keyword evidence="2" id="KW-1185">Reference proteome</keyword>
<sequence>MKHMFLEKSFLASRTTTIRKDSTSFVPHISEQLLIEYFYKGLTLMDRSMTDAASGEALMDKMPVVARHLISNMASNTQQFGIKGASQP</sequence>